<evidence type="ECO:0000256" key="2">
    <source>
        <dbReference type="RuleBase" id="RU361185"/>
    </source>
</evidence>
<dbReference type="CDD" id="cd06591">
    <property type="entry name" value="GH31_xylosidase_XylS"/>
    <property type="match status" value="1"/>
</dbReference>
<dbReference type="SUPFAM" id="SSF51445">
    <property type="entry name" value="(Trans)glycosidases"/>
    <property type="match status" value="1"/>
</dbReference>
<organism evidence="7 8">
    <name type="scientific">Aureibaculum flavum</name>
    <dbReference type="NCBI Taxonomy" id="2795986"/>
    <lineage>
        <taxon>Bacteria</taxon>
        <taxon>Pseudomonadati</taxon>
        <taxon>Bacteroidota</taxon>
        <taxon>Flavobacteriia</taxon>
        <taxon>Flavobacteriales</taxon>
        <taxon>Flavobacteriaceae</taxon>
        <taxon>Aureibaculum</taxon>
    </lineage>
</organism>
<feature type="domain" description="DUF5110" evidence="5">
    <location>
        <begin position="799"/>
        <end position="867"/>
    </location>
</feature>
<dbReference type="Proteomes" id="UP000623301">
    <property type="component" value="Unassembled WGS sequence"/>
</dbReference>
<dbReference type="SUPFAM" id="SSF51011">
    <property type="entry name" value="Glycosyl hydrolase domain"/>
    <property type="match status" value="1"/>
</dbReference>
<evidence type="ECO:0000313" key="7">
    <source>
        <dbReference type="EMBL" id="MBJ2175947.1"/>
    </source>
</evidence>
<reference evidence="7 8" key="1">
    <citation type="submission" date="2020-12" db="EMBL/GenBank/DDBJ databases">
        <title>Aureibaculum luteum sp. nov. and Aureibaculum flavum sp. nov., novel members of the family Flavobacteriaceae isolated from Antarctic intertidal sediments.</title>
        <authorList>
            <person name="He X."/>
            <person name="Zhang X."/>
        </authorList>
    </citation>
    <scope>NUCLEOTIDE SEQUENCE [LARGE SCALE GENOMIC DNA]</scope>
    <source>
        <strain evidence="7 8">A20</strain>
    </source>
</reference>
<dbReference type="InterPro" id="IPR025887">
    <property type="entry name" value="Glyco_hydro_31_N_dom"/>
</dbReference>
<dbReference type="Pfam" id="PF21365">
    <property type="entry name" value="Glyco_hydro_31_3rd"/>
    <property type="match status" value="1"/>
</dbReference>
<dbReference type="Gene3D" id="3.20.20.80">
    <property type="entry name" value="Glycosidases"/>
    <property type="match status" value="1"/>
</dbReference>
<comment type="caution">
    <text evidence="7">The sequence shown here is derived from an EMBL/GenBank/DDBJ whole genome shotgun (WGS) entry which is preliminary data.</text>
</comment>
<dbReference type="Pfam" id="PF01055">
    <property type="entry name" value="Glyco_hydro_31_2nd"/>
    <property type="match status" value="1"/>
</dbReference>
<keyword evidence="2" id="KW-0378">Hydrolase</keyword>
<dbReference type="RefSeq" id="WP_198842589.1">
    <property type="nucleotide sequence ID" value="NZ_JAEHFJ010000010.1"/>
</dbReference>
<dbReference type="InterPro" id="IPR017853">
    <property type="entry name" value="GH"/>
</dbReference>
<evidence type="ECO:0000259" key="3">
    <source>
        <dbReference type="Pfam" id="PF01055"/>
    </source>
</evidence>
<dbReference type="Pfam" id="PF13802">
    <property type="entry name" value="Gal_mutarotas_2"/>
    <property type="match status" value="1"/>
</dbReference>
<sequence length="885" mass="102796">MIKKNEFFNLVFKLKYSLLLLIFTVYGCTSKYKYSLEKSDHAVVIHQDSLVIKIEIVDDAIIHVHKMITGSKLSTIPNYVTILEPVDVDWKLDEMADQITISTNKMKVIVNSDGIIEYETKDSKKLLAETKEFTFIKSKKEDVHTVSQGFNAGDEGLYGLGQFQSGIMNWKNVPIRLQQYNQEIAIPFLVSTKGYGIYWNNYSLTDFNHSQNEIEFTSIAEVAGKTEDDVVPVEDEKEDVAAHIIKEKTAKNIRETIFRPTKTGEYTFLALSDNNGRMRGEIMVTIAGDDIINYSTIWMPRRYSGKKYLEAGKEYEVIFQNTGAKIPGKLFYNEPDYNKTVFSSTTGNAIDYYLVSGHNPEEVISQYQNLTGKAPLFAKSAYGFWQCRERYHNQEELLKNAREMRKRNIPFDNIVQDWFYWPKGTKGPEWDRAKYPNPEGMAEELKSLNLKLMVSVWPEVKNEPLEERYHLTKIKSSNYVDIYDKGVGERFYRMLSDSMFHKGVSSIWLDGTEPEGVRDNKVNTAVGPYAEVQNPYSLEVTRVMYEGRREEFPNERVFNLTRSAYAGQQRYGATSWSGDVEASWEQFSEQIAAGLNFTMAGIPYWTHDIGGFFRDSKSINPQFDNQYSNPEYIELLTRWFQFGTFSPIFRIHGYVSETEIWRYNDAFESTARKFIDLRYQLMPYIYSQAWQITNNSKQLMSPLAYHYPNDKKTWDIKDQLFFGESFMVGFVTEYQSREMEMYFPEGEWYNYWTNEKIDGGKEITIKADLNETPMFVKAGSIIPMGPKVQYATEKTDEPVKITIYPGKDAMFTLYMDDNESYDYEKGEFSEIKFSYSEVNKILKISKGNGDYIKFKESPMNFTVEIINNKKTEQVVFNGTEIEVKF</sequence>
<dbReference type="SUPFAM" id="SSF56988">
    <property type="entry name" value="Anthrax protective antigen"/>
    <property type="match status" value="1"/>
</dbReference>
<dbReference type="InterPro" id="IPR000322">
    <property type="entry name" value="Glyco_hydro_31_TIM"/>
</dbReference>
<dbReference type="PROSITE" id="PS51257">
    <property type="entry name" value="PROKAR_LIPOPROTEIN"/>
    <property type="match status" value="1"/>
</dbReference>
<gene>
    <name evidence="7" type="ORF">JBL43_16955</name>
</gene>
<feature type="domain" description="Glycoside hydrolase family 31 N-terminal" evidence="4">
    <location>
        <begin position="52"/>
        <end position="207"/>
    </location>
</feature>
<dbReference type="Pfam" id="PF17137">
    <property type="entry name" value="DUF5110"/>
    <property type="match status" value="1"/>
</dbReference>
<proteinExistence type="inferred from homology"/>
<evidence type="ECO:0000256" key="1">
    <source>
        <dbReference type="ARBA" id="ARBA00007806"/>
    </source>
</evidence>
<dbReference type="Gene3D" id="2.60.40.1760">
    <property type="entry name" value="glycosyl hydrolase (family 31)"/>
    <property type="match status" value="2"/>
</dbReference>
<dbReference type="InterPro" id="IPR033403">
    <property type="entry name" value="DUF5110"/>
</dbReference>
<dbReference type="InterPro" id="IPR051816">
    <property type="entry name" value="Glycosyl_Hydrolase_31"/>
</dbReference>
<accession>A0ABS0WVD4</accession>
<feature type="domain" description="Glycosyl hydrolase family 31 C-terminal" evidence="6">
    <location>
        <begin position="698"/>
        <end position="782"/>
    </location>
</feature>
<name>A0ABS0WVD4_9FLAO</name>
<evidence type="ECO:0000259" key="4">
    <source>
        <dbReference type="Pfam" id="PF13802"/>
    </source>
</evidence>
<dbReference type="PANTHER" id="PTHR43863">
    <property type="entry name" value="HYDROLASE, PUTATIVE (AFU_ORTHOLOGUE AFUA_1G03140)-RELATED"/>
    <property type="match status" value="1"/>
</dbReference>
<evidence type="ECO:0000313" key="8">
    <source>
        <dbReference type="Proteomes" id="UP000623301"/>
    </source>
</evidence>
<keyword evidence="2" id="KW-0326">Glycosidase</keyword>
<dbReference type="PANTHER" id="PTHR43863:SF2">
    <property type="entry name" value="MALTASE-GLUCOAMYLASE"/>
    <property type="match status" value="1"/>
</dbReference>
<evidence type="ECO:0000259" key="5">
    <source>
        <dbReference type="Pfam" id="PF17137"/>
    </source>
</evidence>
<dbReference type="EMBL" id="JAEHFJ010000010">
    <property type="protein sequence ID" value="MBJ2175947.1"/>
    <property type="molecule type" value="Genomic_DNA"/>
</dbReference>
<feature type="domain" description="Glycoside hydrolase family 31 TIM barrel" evidence="3">
    <location>
        <begin position="375"/>
        <end position="688"/>
    </location>
</feature>
<dbReference type="InterPro" id="IPR013780">
    <property type="entry name" value="Glyco_hydro_b"/>
</dbReference>
<dbReference type="InterPro" id="IPR048395">
    <property type="entry name" value="Glyco_hydro_31_C"/>
</dbReference>
<comment type="similarity">
    <text evidence="1 2">Belongs to the glycosyl hydrolase 31 family.</text>
</comment>
<dbReference type="CDD" id="cd14752">
    <property type="entry name" value="GH31_N"/>
    <property type="match status" value="1"/>
</dbReference>
<protein>
    <submittedName>
        <fullName evidence="7">DUF5110 domain-containing protein</fullName>
    </submittedName>
</protein>
<evidence type="ECO:0000259" key="6">
    <source>
        <dbReference type="Pfam" id="PF21365"/>
    </source>
</evidence>
<dbReference type="Gene3D" id="2.60.40.1180">
    <property type="entry name" value="Golgi alpha-mannosidase II"/>
    <property type="match status" value="2"/>
</dbReference>
<keyword evidence="8" id="KW-1185">Reference proteome</keyword>
<dbReference type="InterPro" id="IPR011013">
    <property type="entry name" value="Gal_mutarotase_sf_dom"/>
</dbReference>
<dbReference type="SUPFAM" id="SSF74650">
    <property type="entry name" value="Galactose mutarotase-like"/>
    <property type="match status" value="1"/>
</dbReference>